<proteinExistence type="inferred from homology"/>
<keyword evidence="3" id="KW-0276">Fatty acid metabolism</keyword>
<name>A0A5R8WLQ9_9BACT</name>
<reference evidence="7 8" key="1">
    <citation type="submission" date="2019-05" db="EMBL/GenBank/DDBJ databases">
        <title>Hymenobacter edaphi sp. nov., isolated from abandoned arsenic-contaminated farmland soil.</title>
        <authorList>
            <person name="Nie L."/>
        </authorList>
    </citation>
    <scope>NUCLEOTIDE SEQUENCE [LARGE SCALE GENOMIC DNA]</scope>
    <source>
        <strain evidence="7 8">1-3-3-8</strain>
    </source>
</reference>
<dbReference type="PANTHER" id="PTHR43859">
    <property type="entry name" value="ACYL-ACTIVATING ENZYME"/>
    <property type="match status" value="1"/>
</dbReference>
<dbReference type="AlphaFoldDB" id="A0A5R8WLQ9"/>
<dbReference type="PANTHER" id="PTHR43859:SF4">
    <property type="entry name" value="BUTANOATE--COA LIGASE AAE1-RELATED"/>
    <property type="match status" value="1"/>
</dbReference>
<dbReference type="NCBIfam" id="NF004837">
    <property type="entry name" value="PRK06187.1"/>
    <property type="match status" value="1"/>
</dbReference>
<accession>A0A5R8WLQ9</accession>
<dbReference type="CDD" id="cd12119">
    <property type="entry name" value="ttLC_FACS_AlkK_like"/>
    <property type="match status" value="1"/>
</dbReference>
<dbReference type="InterPro" id="IPR000873">
    <property type="entry name" value="AMP-dep_synth/lig_dom"/>
</dbReference>
<gene>
    <name evidence="7" type="ORF">FDY95_19015</name>
</gene>
<comment type="caution">
    <text evidence="7">The sequence shown here is derived from an EMBL/GenBank/DDBJ whole genome shotgun (WGS) entry which is preliminary data.</text>
</comment>
<dbReference type="InterPro" id="IPR025110">
    <property type="entry name" value="AMP-bd_C"/>
</dbReference>
<evidence type="ECO:0000313" key="7">
    <source>
        <dbReference type="EMBL" id="TLM90163.1"/>
    </source>
</evidence>
<dbReference type="GO" id="GO:0016874">
    <property type="term" value="F:ligase activity"/>
    <property type="evidence" value="ECO:0007669"/>
    <property type="project" value="UniProtKB-KW"/>
</dbReference>
<evidence type="ECO:0000256" key="2">
    <source>
        <dbReference type="ARBA" id="ARBA00022598"/>
    </source>
</evidence>
<dbReference type="NCBIfam" id="NF005426">
    <property type="entry name" value="PRK07008.1"/>
    <property type="match status" value="1"/>
</dbReference>
<dbReference type="FunFam" id="3.30.300.30:FF:000008">
    <property type="entry name" value="2,3-dihydroxybenzoate-AMP ligase"/>
    <property type="match status" value="1"/>
</dbReference>
<dbReference type="Pfam" id="PF13193">
    <property type="entry name" value="AMP-binding_C"/>
    <property type="match status" value="1"/>
</dbReference>
<dbReference type="Proteomes" id="UP000305517">
    <property type="component" value="Unassembled WGS sequence"/>
</dbReference>
<dbReference type="Gene3D" id="3.40.50.12780">
    <property type="entry name" value="N-terminal domain of ligase-like"/>
    <property type="match status" value="1"/>
</dbReference>
<dbReference type="OrthoDB" id="9778383at2"/>
<dbReference type="EMBL" id="VAJM01000010">
    <property type="protein sequence ID" value="TLM90163.1"/>
    <property type="molecule type" value="Genomic_DNA"/>
</dbReference>
<protein>
    <submittedName>
        <fullName evidence="7">Long-chain-fatty-acid--CoA ligase</fullName>
    </submittedName>
</protein>
<keyword evidence="2 7" id="KW-0436">Ligase</keyword>
<evidence type="ECO:0000256" key="3">
    <source>
        <dbReference type="ARBA" id="ARBA00022832"/>
    </source>
</evidence>
<evidence type="ECO:0000256" key="1">
    <source>
        <dbReference type="ARBA" id="ARBA00006432"/>
    </source>
</evidence>
<evidence type="ECO:0000256" key="4">
    <source>
        <dbReference type="ARBA" id="ARBA00023098"/>
    </source>
</evidence>
<dbReference type="Gene3D" id="3.30.300.30">
    <property type="match status" value="1"/>
</dbReference>
<keyword evidence="4" id="KW-0443">Lipid metabolism</keyword>
<comment type="similarity">
    <text evidence="1">Belongs to the ATP-dependent AMP-binding enzyme family.</text>
</comment>
<organism evidence="7 8">
    <name type="scientific">Hymenobacter jeollabukensis</name>
    <dbReference type="NCBI Taxonomy" id="2025313"/>
    <lineage>
        <taxon>Bacteria</taxon>
        <taxon>Pseudomonadati</taxon>
        <taxon>Bacteroidota</taxon>
        <taxon>Cytophagia</taxon>
        <taxon>Cytophagales</taxon>
        <taxon>Hymenobacteraceae</taxon>
        <taxon>Hymenobacter</taxon>
    </lineage>
</organism>
<keyword evidence="8" id="KW-1185">Reference proteome</keyword>
<dbReference type="GO" id="GO:0006631">
    <property type="term" value="P:fatty acid metabolic process"/>
    <property type="evidence" value="ECO:0007669"/>
    <property type="project" value="UniProtKB-KW"/>
</dbReference>
<dbReference type="Pfam" id="PF00501">
    <property type="entry name" value="AMP-binding"/>
    <property type="match status" value="1"/>
</dbReference>
<evidence type="ECO:0000313" key="8">
    <source>
        <dbReference type="Proteomes" id="UP000305517"/>
    </source>
</evidence>
<dbReference type="SUPFAM" id="SSF56801">
    <property type="entry name" value="Acetyl-CoA synthetase-like"/>
    <property type="match status" value="1"/>
</dbReference>
<sequence length="537" mass="59534">MMQTPLRIAALLEHAAKWHADTEIVSRNTEGGLHRYTYHAAHLRAKQLAKALLALGIRPGDRVGTLAWNNHRHFELYYAVSGLGAVCHTINPRLFAEQLIYIINDAQDRLLFFDATFLPLVEKLAPHCPSVEYWVLLTDRMHMPATHNLPGELLCYDELLDREAADFEWPVFDENTASSLCYTSGTTDQPKGVLYSHRSTLLHSYAASLPDCFNCSARDVVLPVVPMFHVNAWGIPYMTPLNGCKLVLPGPGLDAASLFELFESEGVTFSAGVPTIWFGLLQFMREGKRQFSTLRRMIVGGAACPPALLRAFDEELGVEIRHAWGMTETSPLGTVSTLKTKNLALPAEEQQQLKNKQGRVIFGVDMKIVDDAGRELPHDGVAFGDLLVRGPFIVGDYYHATPPGQLTADGWFRTGDVATIDADGFMQLTDRSKDVIKSGGEWISSIALENLAVAHPAVAEAAVIGLPHPKWSERPLLVVVRKPGQDVSAEELLRFYEGKVAPWWVPSAVEFVEQLPHTATGKLLKTQLRKDFAGYEF</sequence>
<evidence type="ECO:0000259" key="5">
    <source>
        <dbReference type="Pfam" id="PF00501"/>
    </source>
</evidence>
<dbReference type="InterPro" id="IPR045851">
    <property type="entry name" value="AMP-bd_C_sf"/>
</dbReference>
<feature type="domain" description="AMP-binding enzyme C-terminal" evidence="6">
    <location>
        <begin position="448"/>
        <end position="522"/>
    </location>
</feature>
<feature type="domain" description="AMP-dependent synthetase/ligase" evidence="5">
    <location>
        <begin position="13"/>
        <end position="398"/>
    </location>
</feature>
<evidence type="ECO:0000259" key="6">
    <source>
        <dbReference type="Pfam" id="PF13193"/>
    </source>
</evidence>
<dbReference type="InterPro" id="IPR042099">
    <property type="entry name" value="ANL_N_sf"/>
</dbReference>